<gene>
    <name evidence="1" type="ORF">COY37_08630</name>
</gene>
<dbReference type="Pfam" id="PF05597">
    <property type="entry name" value="Phasin"/>
    <property type="match status" value="1"/>
</dbReference>
<dbReference type="AlphaFoldDB" id="A0A2M7T6J2"/>
<dbReference type="PANTHER" id="PTHR38664">
    <property type="entry name" value="SLR0058 PROTEIN"/>
    <property type="match status" value="1"/>
</dbReference>
<comment type="caution">
    <text evidence="1">The sequence shown here is derived from an EMBL/GenBank/DDBJ whole genome shotgun (WGS) entry which is preliminary data.</text>
</comment>
<dbReference type="NCBIfam" id="NF047773">
    <property type="entry name" value="phas_rel_Lepto"/>
    <property type="match status" value="1"/>
</dbReference>
<dbReference type="Proteomes" id="UP000230956">
    <property type="component" value="Unassembled WGS sequence"/>
</dbReference>
<organism evidence="1 2">
    <name type="scientific">Candidatus Aquicultor secundus</name>
    <dbReference type="NCBI Taxonomy" id="1973895"/>
    <lineage>
        <taxon>Bacteria</taxon>
        <taxon>Bacillati</taxon>
        <taxon>Actinomycetota</taxon>
        <taxon>Candidatus Aquicultoria</taxon>
        <taxon>Candidatus Aquicultorales</taxon>
        <taxon>Candidatus Aquicultoraceae</taxon>
        <taxon>Candidatus Aquicultor</taxon>
    </lineage>
</organism>
<dbReference type="RefSeq" id="WP_286678442.1">
    <property type="nucleotide sequence ID" value="NZ_MNXI01000082.1"/>
</dbReference>
<accession>A0A2M7T6J2</accession>
<dbReference type="EMBL" id="PFNG01000203">
    <property type="protein sequence ID" value="PIZ36441.1"/>
    <property type="molecule type" value="Genomic_DNA"/>
</dbReference>
<proteinExistence type="predicted"/>
<evidence type="ECO:0000313" key="2">
    <source>
        <dbReference type="Proteomes" id="UP000230956"/>
    </source>
</evidence>
<reference evidence="2" key="1">
    <citation type="submission" date="2017-09" db="EMBL/GenBank/DDBJ databases">
        <title>Depth-based differentiation of microbial function through sediment-hosted aquifers and enrichment of novel symbionts in the deep terrestrial subsurface.</title>
        <authorList>
            <person name="Probst A.J."/>
            <person name="Ladd B."/>
            <person name="Jarett J.K."/>
            <person name="Geller-Mcgrath D.E."/>
            <person name="Sieber C.M.K."/>
            <person name="Emerson J.B."/>
            <person name="Anantharaman K."/>
            <person name="Thomas B.C."/>
            <person name="Malmstrom R."/>
            <person name="Stieglmeier M."/>
            <person name="Klingl A."/>
            <person name="Woyke T."/>
            <person name="Ryan C.M."/>
            <person name="Banfield J.F."/>
        </authorList>
    </citation>
    <scope>NUCLEOTIDE SEQUENCE [LARGE SCALE GENOMIC DNA]</scope>
</reference>
<sequence>MGDGITDIIRRTLLVGIGAASITADRAQELVNELVERGEITRDQAKAMVRDLMTRGTEARNQLRDMVKAEVRKAIDEADIPTKTDIRRLEQKIDRLTLMEEQLPVDIEEEGEGPL</sequence>
<evidence type="ECO:0008006" key="3">
    <source>
        <dbReference type="Google" id="ProtNLM"/>
    </source>
</evidence>
<name>A0A2M7T6J2_9ACTN</name>
<protein>
    <recommendedName>
        <fullName evidence="3">Polyhydroxyalkanoate synthesis regulator</fullName>
    </recommendedName>
</protein>
<dbReference type="InterPro" id="IPR008769">
    <property type="entry name" value="PhaF_PhaI"/>
</dbReference>
<evidence type="ECO:0000313" key="1">
    <source>
        <dbReference type="EMBL" id="PIZ36441.1"/>
    </source>
</evidence>
<dbReference type="PANTHER" id="PTHR38664:SF1">
    <property type="entry name" value="SLR0058 PROTEIN"/>
    <property type="match status" value="1"/>
</dbReference>